<dbReference type="GO" id="GO:0008080">
    <property type="term" value="F:N-acetyltransferase activity"/>
    <property type="evidence" value="ECO:0007669"/>
    <property type="project" value="InterPro"/>
</dbReference>
<dbReference type="Gene3D" id="3.40.630.30">
    <property type="match status" value="1"/>
</dbReference>
<dbReference type="Proteomes" id="UP000001409">
    <property type="component" value="Chromosome"/>
</dbReference>
<dbReference type="InterPro" id="IPR016181">
    <property type="entry name" value="Acyl_CoA_acyltransferase"/>
</dbReference>
<dbReference type="InterPro" id="IPR000182">
    <property type="entry name" value="GNAT_dom"/>
</dbReference>
<dbReference type="SUPFAM" id="SSF55729">
    <property type="entry name" value="Acyl-CoA N-acyltransferases (Nat)"/>
    <property type="match status" value="1"/>
</dbReference>
<dbReference type="eggNOG" id="COG0456">
    <property type="taxonomic scope" value="Bacteria"/>
</dbReference>
<evidence type="ECO:0000259" key="2">
    <source>
        <dbReference type="PROSITE" id="PS51186"/>
    </source>
</evidence>
<evidence type="ECO:0000313" key="4">
    <source>
        <dbReference type="Proteomes" id="UP000001409"/>
    </source>
</evidence>
<dbReference type="InterPro" id="IPR050769">
    <property type="entry name" value="NAT_camello-type"/>
</dbReference>
<keyword evidence="4" id="KW-1185">Reference proteome</keyword>
<dbReference type="PANTHER" id="PTHR13947">
    <property type="entry name" value="GNAT FAMILY N-ACETYLTRANSFERASE"/>
    <property type="match status" value="1"/>
</dbReference>
<reference evidence="3 4" key="1">
    <citation type="journal article" date="2003" name="Genome Res.">
        <title>Comparative complete genome sequence analysis of the amino acid replacements responsible for the thermostability of Corynebacterium efficiens.</title>
        <authorList>
            <person name="Nishio Y."/>
            <person name="Nakamura Y."/>
            <person name="Kawarabayasi Y."/>
            <person name="Usuda Y."/>
            <person name="Kimura E."/>
            <person name="Sugimoto S."/>
            <person name="Matsui K."/>
            <person name="Yamagishi A."/>
            <person name="Kikuchi H."/>
            <person name="Ikeo K."/>
            <person name="Gojobori T."/>
        </authorList>
    </citation>
    <scope>NUCLEOTIDE SEQUENCE [LARGE SCALE GENOMIC DNA]</scope>
    <source>
        <strain evidence="4">DSM 44549 / YS-314 / AJ 12310 / JCM 11189 / NBRC 100395</strain>
    </source>
</reference>
<dbReference type="OrthoDB" id="4553064at2"/>
<name>Q8FM33_COREF</name>
<feature type="domain" description="N-acetyltransferase" evidence="2">
    <location>
        <begin position="1"/>
        <end position="161"/>
    </location>
</feature>
<dbReference type="AlphaFoldDB" id="Q8FM33"/>
<dbReference type="Pfam" id="PF13508">
    <property type="entry name" value="Acetyltransf_7"/>
    <property type="match status" value="1"/>
</dbReference>
<evidence type="ECO:0000256" key="1">
    <source>
        <dbReference type="ARBA" id="ARBA00022679"/>
    </source>
</evidence>
<dbReference type="EMBL" id="BA000035">
    <property type="protein sequence ID" value="BAC19484.1"/>
    <property type="molecule type" value="Genomic_DNA"/>
</dbReference>
<organism evidence="3 4">
    <name type="scientific">Corynebacterium efficiens (strain DSM 44549 / YS-314 / AJ 12310 / JCM 11189 / NBRC 100395)</name>
    <dbReference type="NCBI Taxonomy" id="196164"/>
    <lineage>
        <taxon>Bacteria</taxon>
        <taxon>Bacillati</taxon>
        <taxon>Actinomycetota</taxon>
        <taxon>Actinomycetes</taxon>
        <taxon>Mycobacteriales</taxon>
        <taxon>Corynebacteriaceae</taxon>
        <taxon>Corynebacterium</taxon>
    </lineage>
</organism>
<dbReference type="CDD" id="cd04301">
    <property type="entry name" value="NAT_SF"/>
    <property type="match status" value="1"/>
</dbReference>
<accession>C8NJL7</accession>
<dbReference type="KEGG" id="cef:CE2674"/>
<protein>
    <recommendedName>
        <fullName evidence="2">N-acetyltransferase domain-containing protein</fullName>
    </recommendedName>
</protein>
<dbReference type="RefSeq" id="WP_006768959.1">
    <property type="nucleotide sequence ID" value="NC_004369.1"/>
</dbReference>
<dbReference type="PANTHER" id="PTHR13947:SF37">
    <property type="entry name" value="LD18367P"/>
    <property type="match status" value="1"/>
</dbReference>
<keyword evidence="1" id="KW-0808">Transferase</keyword>
<dbReference type="HOGENOM" id="CLU_013985_11_2_11"/>
<proteinExistence type="predicted"/>
<dbReference type="STRING" id="196164.gene:10743122"/>
<sequence>MITRPIEQRDNAAVREIIRESLESHGLAIPGSAYFDPQLGELAQFYDSLPHAGYWVVEVEGRVMGGVGIAPFGIAPFGTAICELQKLYLRPEVQGRGLSRLLMDEALSFAACHYGQCYLETTHSLRTACILYEKYGFRLLPEPLPGSEHSAMDAWYLKDLEPHP</sequence>
<accession>Q8FM33</accession>
<dbReference type="PROSITE" id="PS51186">
    <property type="entry name" value="GNAT"/>
    <property type="match status" value="1"/>
</dbReference>
<evidence type="ECO:0000313" key="3">
    <source>
        <dbReference type="EMBL" id="BAC19484.1"/>
    </source>
</evidence>